<feature type="non-terminal residue" evidence="6">
    <location>
        <position position="169"/>
    </location>
</feature>
<keyword evidence="2" id="KW-0813">Transport</keyword>
<dbReference type="SMART" id="SM00185">
    <property type="entry name" value="ARM"/>
    <property type="match status" value="4"/>
</dbReference>
<evidence type="ECO:0000313" key="7">
    <source>
        <dbReference type="Proteomes" id="UP000593576"/>
    </source>
</evidence>
<keyword evidence="4" id="KW-0653">Protein transport</keyword>
<evidence type="ECO:0000256" key="1">
    <source>
        <dbReference type="ARBA" id="ARBA00010394"/>
    </source>
</evidence>
<keyword evidence="7" id="KW-1185">Reference proteome</keyword>
<evidence type="ECO:0000256" key="3">
    <source>
        <dbReference type="ARBA" id="ARBA00022737"/>
    </source>
</evidence>
<dbReference type="SUPFAM" id="SSF48371">
    <property type="entry name" value="ARM repeat"/>
    <property type="match status" value="1"/>
</dbReference>
<dbReference type="GO" id="GO:0015031">
    <property type="term" value="P:protein transport"/>
    <property type="evidence" value="ECO:0007669"/>
    <property type="project" value="UniProtKB-KW"/>
</dbReference>
<organism evidence="6 7">
    <name type="scientific">Gossypium schwendimanii</name>
    <name type="common">Cotton</name>
    <dbReference type="NCBI Taxonomy" id="34291"/>
    <lineage>
        <taxon>Eukaryota</taxon>
        <taxon>Viridiplantae</taxon>
        <taxon>Streptophyta</taxon>
        <taxon>Embryophyta</taxon>
        <taxon>Tracheophyta</taxon>
        <taxon>Spermatophyta</taxon>
        <taxon>Magnoliopsida</taxon>
        <taxon>eudicotyledons</taxon>
        <taxon>Gunneridae</taxon>
        <taxon>Pentapetalae</taxon>
        <taxon>rosids</taxon>
        <taxon>malvids</taxon>
        <taxon>Malvales</taxon>
        <taxon>Malvaceae</taxon>
        <taxon>Malvoideae</taxon>
        <taxon>Gossypium</taxon>
    </lineage>
</organism>
<evidence type="ECO:0000256" key="2">
    <source>
        <dbReference type="ARBA" id="ARBA00022448"/>
    </source>
</evidence>
<dbReference type="InterPro" id="IPR000225">
    <property type="entry name" value="Armadillo"/>
</dbReference>
<dbReference type="Gene3D" id="1.25.10.10">
    <property type="entry name" value="Leucine-rich Repeat Variant"/>
    <property type="match status" value="1"/>
</dbReference>
<evidence type="ECO:0000256" key="4">
    <source>
        <dbReference type="ARBA" id="ARBA00022927"/>
    </source>
</evidence>
<protein>
    <submittedName>
        <fullName evidence="6">Uncharacterized protein</fullName>
    </submittedName>
</protein>
<name>A0A7J9N0I6_GOSSC</name>
<accession>A0A7J9N0I6</accession>
<comment type="caution">
    <text evidence="6">The sequence shown here is derived from an EMBL/GenBank/DDBJ whole genome shotgun (WGS) entry which is preliminary data.</text>
</comment>
<feature type="repeat" description="ARM" evidence="5">
    <location>
        <begin position="12"/>
        <end position="40"/>
    </location>
</feature>
<dbReference type="EMBL" id="JABFAF010265469">
    <property type="protein sequence ID" value="MBA0876617.1"/>
    <property type="molecule type" value="Genomic_DNA"/>
</dbReference>
<evidence type="ECO:0000256" key="5">
    <source>
        <dbReference type="PROSITE-ProRule" id="PRU00259"/>
    </source>
</evidence>
<comment type="similarity">
    <text evidence="1">Belongs to the importin alpha family.</text>
</comment>
<proteinExistence type="inferred from homology"/>
<dbReference type="PANTHER" id="PTHR23316">
    <property type="entry name" value="IMPORTIN ALPHA"/>
    <property type="match status" value="1"/>
</dbReference>
<reference evidence="6 7" key="1">
    <citation type="journal article" date="2019" name="Genome Biol. Evol.">
        <title>Insights into the evolution of the New World diploid cottons (Gossypium, subgenus Houzingenia) based on genome sequencing.</title>
        <authorList>
            <person name="Grover C.E."/>
            <person name="Arick M.A. 2nd"/>
            <person name="Thrash A."/>
            <person name="Conover J.L."/>
            <person name="Sanders W.S."/>
            <person name="Peterson D.G."/>
            <person name="Frelichowski J.E."/>
            <person name="Scheffler J.A."/>
            <person name="Scheffler B.E."/>
            <person name="Wendel J.F."/>
        </authorList>
    </citation>
    <scope>NUCLEOTIDE SEQUENCE [LARGE SCALE GENOMIC DNA]</scope>
    <source>
        <strain evidence="6">1</strain>
        <tissue evidence="6">Leaf</tissue>
    </source>
</reference>
<dbReference type="Pfam" id="PF00514">
    <property type="entry name" value="Arm"/>
    <property type="match status" value="3"/>
</dbReference>
<sequence length="169" mass="18598">CRAPIEEVIQAGVIPRFVELLGSPSDDVLEQTIWALTIIAGDSLRCRDLVLGHGALLPLLALLNELAKLSMLKIATWTLPVFYKTSFDRAKLVLFTLARLTHSNDEQVLTHACWALSHLFDGTNDQIQAVIETDVCGRLVKLLMHPSPSVITYALFIIGHIVSGDNVQT</sequence>
<gene>
    <name evidence="6" type="ORF">Goshw_018279</name>
</gene>
<dbReference type="OrthoDB" id="1739438at2759"/>
<evidence type="ECO:0000313" key="6">
    <source>
        <dbReference type="EMBL" id="MBA0876617.1"/>
    </source>
</evidence>
<keyword evidence="3" id="KW-0677">Repeat</keyword>
<feature type="non-terminal residue" evidence="6">
    <location>
        <position position="1"/>
    </location>
</feature>
<dbReference type="InterPro" id="IPR016024">
    <property type="entry name" value="ARM-type_fold"/>
</dbReference>
<dbReference type="AlphaFoldDB" id="A0A7J9N0I6"/>
<dbReference type="Proteomes" id="UP000593576">
    <property type="component" value="Unassembled WGS sequence"/>
</dbReference>
<dbReference type="PROSITE" id="PS50176">
    <property type="entry name" value="ARM_REPEAT"/>
    <property type="match status" value="1"/>
</dbReference>
<dbReference type="InterPro" id="IPR011989">
    <property type="entry name" value="ARM-like"/>
</dbReference>